<keyword evidence="4 5" id="KW-0804">Transcription</keyword>
<dbReference type="GO" id="GO:0090575">
    <property type="term" value="C:RNA polymerase II transcription regulator complex"/>
    <property type="evidence" value="ECO:0007669"/>
    <property type="project" value="TreeGrafter"/>
</dbReference>
<dbReference type="GO" id="GO:0000981">
    <property type="term" value="F:DNA-binding transcription factor activity, RNA polymerase II-specific"/>
    <property type="evidence" value="ECO:0007669"/>
    <property type="project" value="TreeGrafter"/>
</dbReference>
<dbReference type="InterPro" id="IPR036388">
    <property type="entry name" value="WH-like_DNA-bd_sf"/>
</dbReference>
<dbReference type="InterPro" id="IPR003316">
    <property type="entry name" value="E2F_WHTH_DNA-bd_dom"/>
</dbReference>
<evidence type="ECO:0000259" key="6">
    <source>
        <dbReference type="SMART" id="SM01372"/>
    </source>
</evidence>
<dbReference type="EnsemblMetazoa" id="XM_011411027.2">
    <property type="protein sequence ID" value="XP_011409329.2"/>
    <property type="gene ID" value="LOC105316210"/>
</dbReference>
<reference evidence="8" key="1">
    <citation type="journal article" date="2010" name="Nature">
        <title>The Amphimedon queenslandica genome and the evolution of animal complexity.</title>
        <authorList>
            <person name="Srivastava M."/>
            <person name="Simakov O."/>
            <person name="Chapman J."/>
            <person name="Fahey B."/>
            <person name="Gauthier M.E."/>
            <person name="Mitros T."/>
            <person name="Richards G.S."/>
            <person name="Conaco C."/>
            <person name="Dacre M."/>
            <person name="Hellsten U."/>
            <person name="Larroux C."/>
            <person name="Putnam N.H."/>
            <person name="Stanke M."/>
            <person name="Adamska M."/>
            <person name="Darling A."/>
            <person name="Degnan S.M."/>
            <person name="Oakley T.H."/>
            <person name="Plachetzki D.C."/>
            <person name="Zhai Y."/>
            <person name="Adamski M."/>
            <person name="Calcino A."/>
            <person name="Cummins S.F."/>
            <person name="Goodstein D.M."/>
            <person name="Harris C."/>
            <person name="Jackson D.J."/>
            <person name="Leys S.P."/>
            <person name="Shu S."/>
            <person name="Woodcroft B.J."/>
            <person name="Vervoort M."/>
            <person name="Kosik K.S."/>
            <person name="Manning G."/>
            <person name="Degnan B.M."/>
            <person name="Rokhsar D.S."/>
        </authorList>
    </citation>
    <scope>NUCLEOTIDE SEQUENCE [LARGE SCALE GENOMIC DNA]</scope>
</reference>
<feature type="domain" description="E2F/DP family winged-helix DNA-binding" evidence="6">
    <location>
        <begin position="39"/>
        <end position="106"/>
    </location>
</feature>
<dbReference type="Proteomes" id="UP000007879">
    <property type="component" value="Unassembled WGS sequence"/>
</dbReference>
<dbReference type="SMART" id="SM01372">
    <property type="entry name" value="E2F_TDP"/>
    <property type="match status" value="1"/>
</dbReference>
<keyword evidence="3 5" id="KW-0238">DNA-binding</keyword>
<dbReference type="Pfam" id="PF02319">
    <property type="entry name" value="WHD_E2F_TDP"/>
    <property type="match status" value="1"/>
</dbReference>
<dbReference type="GeneID" id="105316210"/>
<comment type="similarity">
    <text evidence="1 5">Belongs to the E2F/DP family.</text>
</comment>
<proteinExistence type="inferred from homology"/>
<evidence type="ECO:0000256" key="1">
    <source>
        <dbReference type="ARBA" id="ARBA00010940"/>
    </source>
</evidence>
<dbReference type="RefSeq" id="XP_011409329.2">
    <property type="nucleotide sequence ID" value="XM_011411027.2"/>
</dbReference>
<evidence type="ECO:0000313" key="8">
    <source>
        <dbReference type="Proteomes" id="UP000007879"/>
    </source>
</evidence>
<evidence type="ECO:0000256" key="2">
    <source>
        <dbReference type="ARBA" id="ARBA00023015"/>
    </source>
</evidence>
<dbReference type="AlphaFoldDB" id="A0AAN0IUE7"/>
<evidence type="ECO:0000313" key="7">
    <source>
        <dbReference type="EnsemblMetazoa" id="XP_011409329.2"/>
    </source>
</evidence>
<reference evidence="7" key="2">
    <citation type="submission" date="2024-06" db="UniProtKB">
        <authorList>
            <consortium name="EnsemblMetazoa"/>
        </authorList>
    </citation>
    <scope>IDENTIFICATION</scope>
</reference>
<dbReference type="PANTHER" id="PTHR12081">
    <property type="entry name" value="TRANSCRIPTION FACTOR E2F"/>
    <property type="match status" value="1"/>
</dbReference>
<keyword evidence="8" id="KW-1185">Reference proteome</keyword>
<evidence type="ECO:0000256" key="3">
    <source>
        <dbReference type="ARBA" id="ARBA00023125"/>
    </source>
</evidence>
<name>A0AAN0IUE7_AMPQE</name>
<organism evidence="7 8">
    <name type="scientific">Amphimedon queenslandica</name>
    <name type="common">Sponge</name>
    <dbReference type="NCBI Taxonomy" id="400682"/>
    <lineage>
        <taxon>Eukaryota</taxon>
        <taxon>Metazoa</taxon>
        <taxon>Porifera</taxon>
        <taxon>Demospongiae</taxon>
        <taxon>Heteroscleromorpha</taxon>
        <taxon>Haplosclerida</taxon>
        <taxon>Niphatidae</taxon>
        <taxon>Amphimedon</taxon>
    </lineage>
</organism>
<dbReference type="Gene3D" id="1.10.10.10">
    <property type="entry name" value="Winged helix-like DNA-binding domain superfamily/Winged helix DNA-binding domain"/>
    <property type="match status" value="1"/>
</dbReference>
<keyword evidence="5" id="KW-0539">Nucleus</keyword>
<dbReference type="InterPro" id="IPR015633">
    <property type="entry name" value="E2F"/>
</dbReference>
<dbReference type="InterPro" id="IPR036390">
    <property type="entry name" value="WH_DNA-bd_sf"/>
</dbReference>
<comment type="subcellular location">
    <subcellularLocation>
        <location evidence="5">Nucleus</location>
    </subcellularLocation>
</comment>
<keyword evidence="2 5" id="KW-0805">Transcription regulation</keyword>
<protein>
    <recommendedName>
        <fullName evidence="6">E2F/DP family winged-helix DNA-binding domain-containing protein</fullName>
    </recommendedName>
</protein>
<dbReference type="KEGG" id="aqu:105316210"/>
<evidence type="ECO:0000256" key="5">
    <source>
        <dbReference type="RuleBase" id="RU003796"/>
    </source>
</evidence>
<evidence type="ECO:0000256" key="4">
    <source>
        <dbReference type="ARBA" id="ARBA00023163"/>
    </source>
</evidence>
<dbReference type="SUPFAM" id="SSF46785">
    <property type="entry name" value="Winged helix' DNA-binding domain"/>
    <property type="match status" value="1"/>
</dbReference>
<dbReference type="PANTHER" id="PTHR12081:SF7">
    <property type="entry name" value="TRANSCRIPTION FACTOR EFL-3"/>
    <property type="match status" value="1"/>
</dbReference>
<sequence length="119" mass="13217">MLVAAANSALEMENANSAATSGSCLIDNHSDRDDEASSRKMKSLALLCKRFLQVAEDEIGPGKEFSLEMIANSLGINRRRIYDIINVMEALEMISKQSKNWYQWHGQSNLVATLAKLKV</sequence>
<accession>A0AAN0IUE7</accession>
<dbReference type="GO" id="GO:0000978">
    <property type="term" value="F:RNA polymerase II cis-regulatory region sequence-specific DNA binding"/>
    <property type="evidence" value="ECO:0007669"/>
    <property type="project" value="InterPro"/>
</dbReference>